<dbReference type="OrthoDB" id="9803773at2"/>
<dbReference type="InterPro" id="IPR036977">
    <property type="entry name" value="DNA_primase_Znf_CHC2"/>
</dbReference>
<proteinExistence type="predicted"/>
<evidence type="ECO:0000313" key="3">
    <source>
        <dbReference type="EMBL" id="TVZ01237.1"/>
    </source>
</evidence>
<dbReference type="SUPFAM" id="SSF57783">
    <property type="entry name" value="Zinc beta-ribbon"/>
    <property type="match status" value="1"/>
</dbReference>
<organism evidence="3 4">
    <name type="scientific">Trebonia kvetii</name>
    <dbReference type="NCBI Taxonomy" id="2480626"/>
    <lineage>
        <taxon>Bacteria</taxon>
        <taxon>Bacillati</taxon>
        <taxon>Actinomycetota</taxon>
        <taxon>Actinomycetes</taxon>
        <taxon>Streptosporangiales</taxon>
        <taxon>Treboniaceae</taxon>
        <taxon>Trebonia</taxon>
    </lineage>
</organism>
<sequence length="159" mass="17855">MSEAPIGPVLEHYGWDGRMTGYGAWPKTRCPFHTDRNPSASVNEEAGLFQCHAGCFEGRVISAYGIVMEMESCDFTIARERVKELTGHDGDNSRDGVSLSRRPSGRLASSKLPAWTRDQRTRNRLASSRRSRRSLPGARRVPRQDHGPLHEQARRGPRL</sequence>
<feature type="region of interest" description="Disordered" evidence="1">
    <location>
        <begin position="84"/>
        <end position="159"/>
    </location>
</feature>
<feature type="domain" description="Zinc finger CHC2-type" evidence="2">
    <location>
        <begin position="30"/>
        <end position="86"/>
    </location>
</feature>
<evidence type="ECO:0000313" key="4">
    <source>
        <dbReference type="Proteomes" id="UP000460272"/>
    </source>
</evidence>
<dbReference type="GO" id="GO:0008270">
    <property type="term" value="F:zinc ion binding"/>
    <property type="evidence" value="ECO:0007669"/>
    <property type="project" value="InterPro"/>
</dbReference>
<keyword evidence="4" id="KW-1185">Reference proteome</keyword>
<dbReference type="EMBL" id="RPFW01000007">
    <property type="protein sequence ID" value="TVZ01237.1"/>
    <property type="molecule type" value="Genomic_DNA"/>
</dbReference>
<feature type="compositionally biased region" description="Basic and acidic residues" evidence="1">
    <location>
        <begin position="84"/>
        <end position="94"/>
    </location>
</feature>
<accession>A0A6P2BRE1</accession>
<evidence type="ECO:0000259" key="2">
    <source>
        <dbReference type="SMART" id="SM00400"/>
    </source>
</evidence>
<gene>
    <name evidence="3" type="ORF">EAS64_33705</name>
</gene>
<dbReference type="AlphaFoldDB" id="A0A6P2BRE1"/>
<dbReference type="GO" id="GO:0006260">
    <property type="term" value="P:DNA replication"/>
    <property type="evidence" value="ECO:0007669"/>
    <property type="project" value="InterPro"/>
</dbReference>
<protein>
    <recommendedName>
        <fullName evidence="2">Zinc finger CHC2-type domain-containing protein</fullName>
    </recommendedName>
</protein>
<name>A0A6P2BRE1_9ACTN</name>
<dbReference type="Proteomes" id="UP000460272">
    <property type="component" value="Unassembled WGS sequence"/>
</dbReference>
<comment type="caution">
    <text evidence="3">The sequence shown here is derived from an EMBL/GenBank/DDBJ whole genome shotgun (WGS) entry which is preliminary data.</text>
</comment>
<dbReference type="SMART" id="SM00400">
    <property type="entry name" value="ZnF_CHCC"/>
    <property type="match status" value="1"/>
</dbReference>
<evidence type="ECO:0000256" key="1">
    <source>
        <dbReference type="SAM" id="MobiDB-lite"/>
    </source>
</evidence>
<dbReference type="InterPro" id="IPR002694">
    <property type="entry name" value="Znf_CHC2"/>
</dbReference>
<dbReference type="Gene3D" id="3.90.580.10">
    <property type="entry name" value="Zinc finger, CHC2-type domain"/>
    <property type="match status" value="1"/>
</dbReference>
<dbReference type="GO" id="GO:0003899">
    <property type="term" value="F:DNA-directed RNA polymerase activity"/>
    <property type="evidence" value="ECO:0007669"/>
    <property type="project" value="InterPro"/>
</dbReference>
<dbReference type="Pfam" id="PF01807">
    <property type="entry name" value="Zn_ribbon_DnaG"/>
    <property type="match status" value="1"/>
</dbReference>
<reference evidence="3 4" key="1">
    <citation type="submission" date="2018-11" db="EMBL/GenBank/DDBJ databases">
        <title>Trebonia kvetii gen.nov., sp.nov., a novel acidophilic actinobacterium, and proposal of the new actinobacterial family Treboniaceae fam. nov.</title>
        <authorList>
            <person name="Rapoport D."/>
            <person name="Sagova-Mareckova M."/>
            <person name="Sedlacek I."/>
            <person name="Provaznik J."/>
            <person name="Kralova S."/>
            <person name="Pavlinic D."/>
            <person name="Benes V."/>
            <person name="Kopecky J."/>
        </authorList>
    </citation>
    <scope>NUCLEOTIDE SEQUENCE [LARGE SCALE GENOMIC DNA]</scope>
    <source>
        <strain evidence="3 4">15Tr583</strain>
    </source>
</reference>
<feature type="compositionally biased region" description="Basic and acidic residues" evidence="1">
    <location>
        <begin position="142"/>
        <end position="159"/>
    </location>
</feature>
<dbReference type="GO" id="GO:0003677">
    <property type="term" value="F:DNA binding"/>
    <property type="evidence" value="ECO:0007669"/>
    <property type="project" value="InterPro"/>
</dbReference>